<evidence type="ECO:0000256" key="3">
    <source>
        <dbReference type="ARBA" id="ARBA00022884"/>
    </source>
</evidence>
<dbReference type="PROSITE" id="PS00632">
    <property type="entry name" value="RIBOSOMAL_S4"/>
    <property type="match status" value="1"/>
</dbReference>
<protein>
    <recommendedName>
        <fullName evidence="6 7">Small ribosomal subunit protein uS4</fullName>
    </recommendedName>
</protein>
<comment type="caution">
    <text evidence="11">The sequence shown here is derived from an EMBL/GenBank/DDBJ whole genome shotgun (WGS) entry which is preliminary data.</text>
</comment>
<dbReference type="NCBIfam" id="TIGR01017">
    <property type="entry name" value="rpsD_bact"/>
    <property type="match status" value="1"/>
</dbReference>
<dbReference type="Pfam" id="PF01479">
    <property type="entry name" value="S4"/>
    <property type="match status" value="1"/>
</dbReference>
<dbReference type="InterPro" id="IPR005709">
    <property type="entry name" value="Ribosomal_uS4_bac-type"/>
</dbReference>
<dbReference type="InterPro" id="IPR002942">
    <property type="entry name" value="S4_RNA-bd"/>
</dbReference>
<reference evidence="11 12" key="1">
    <citation type="journal article" date="2015" name="Nature">
        <title>rRNA introns, odd ribosomes, and small enigmatic genomes across a large radiation of phyla.</title>
        <authorList>
            <person name="Brown C.T."/>
            <person name="Hug L.A."/>
            <person name="Thomas B.C."/>
            <person name="Sharon I."/>
            <person name="Castelle C.J."/>
            <person name="Singh A."/>
            <person name="Wilkins M.J."/>
            <person name="Williams K.H."/>
            <person name="Banfield J.F."/>
        </authorList>
    </citation>
    <scope>NUCLEOTIDE SEQUENCE [LARGE SCALE GENOMIC DNA]</scope>
</reference>
<dbReference type="InterPro" id="IPR001912">
    <property type="entry name" value="Ribosomal_uS4_N"/>
</dbReference>
<dbReference type="InterPro" id="IPR036986">
    <property type="entry name" value="S4_RNA-bd_sf"/>
</dbReference>
<dbReference type="FunFam" id="3.10.290.10:FF:000001">
    <property type="entry name" value="30S ribosomal protein S4"/>
    <property type="match status" value="1"/>
</dbReference>
<dbReference type="HAMAP" id="MF_01306_B">
    <property type="entry name" value="Ribosomal_uS4_B"/>
    <property type="match status" value="1"/>
</dbReference>
<keyword evidence="2 7" id="KW-0699">rRNA-binding</keyword>
<evidence type="ECO:0000259" key="9">
    <source>
        <dbReference type="SMART" id="SM00363"/>
    </source>
</evidence>
<dbReference type="InterPro" id="IPR018079">
    <property type="entry name" value="Ribosomal_uS4_CS"/>
</dbReference>
<dbReference type="Proteomes" id="UP000033980">
    <property type="component" value="Unassembled WGS sequence"/>
</dbReference>
<gene>
    <name evidence="7" type="primary">rpsD</name>
    <name evidence="11" type="ORF">UV68_C0039G0010</name>
</gene>
<dbReference type="GO" id="GO:0015935">
    <property type="term" value="C:small ribosomal subunit"/>
    <property type="evidence" value="ECO:0007669"/>
    <property type="project" value="InterPro"/>
</dbReference>
<dbReference type="EMBL" id="LCFK01000039">
    <property type="protein sequence ID" value="KKS92664.1"/>
    <property type="molecule type" value="Genomic_DNA"/>
</dbReference>
<dbReference type="Pfam" id="PF00163">
    <property type="entry name" value="Ribosomal_S4"/>
    <property type="match status" value="1"/>
</dbReference>
<evidence type="ECO:0000256" key="5">
    <source>
        <dbReference type="ARBA" id="ARBA00023274"/>
    </source>
</evidence>
<dbReference type="SMART" id="SM01390">
    <property type="entry name" value="Ribosomal_S4"/>
    <property type="match status" value="1"/>
</dbReference>
<dbReference type="NCBIfam" id="NF003717">
    <property type="entry name" value="PRK05327.1"/>
    <property type="match status" value="1"/>
</dbReference>
<evidence type="ECO:0000256" key="7">
    <source>
        <dbReference type="HAMAP-Rule" id="MF_01306"/>
    </source>
</evidence>
<comment type="function">
    <text evidence="7">One of the primary rRNA binding proteins, it binds directly to 16S rRNA where it nucleates assembly of the body of the 30S subunit.</text>
</comment>
<dbReference type="GO" id="GO:0003735">
    <property type="term" value="F:structural constituent of ribosome"/>
    <property type="evidence" value="ECO:0007669"/>
    <property type="project" value="InterPro"/>
</dbReference>
<evidence type="ECO:0000256" key="1">
    <source>
        <dbReference type="ARBA" id="ARBA00007465"/>
    </source>
</evidence>
<comment type="similarity">
    <text evidence="1 7 8">Belongs to the universal ribosomal protein uS4 family.</text>
</comment>
<sequence>MAKYIDPKCRLCRREGEKLYLKGARCFTPKCPIEKRGGQIPGQHGKKRTRGRLSGFGIQLREKQKTKRLYGVLEGQFHNYYEIAIKSKANTAEVLMQLLESRLDNVCYRLGFTLSRSLARQLVTHGNILVDGKKVDVPSFQTRPGMVISLPEAAAKFDFVAPNLIEKNLPAKWLSRVGTQGKIDRMPTMDEIGSDIKVNLIIEFYSR</sequence>
<comment type="subunit">
    <text evidence="7">Part of the 30S ribosomal subunit. Contacts protein S5. The interaction surface between S4 and S5 is involved in control of translational fidelity.</text>
</comment>
<comment type="function">
    <text evidence="7">With S5 and S12 plays an important role in translational accuracy.</text>
</comment>
<dbReference type="GO" id="GO:0006412">
    <property type="term" value="P:translation"/>
    <property type="evidence" value="ECO:0007669"/>
    <property type="project" value="UniProtKB-UniRule"/>
</dbReference>
<evidence type="ECO:0000256" key="6">
    <source>
        <dbReference type="ARBA" id="ARBA00035254"/>
    </source>
</evidence>
<dbReference type="SMART" id="SM00363">
    <property type="entry name" value="S4"/>
    <property type="match status" value="1"/>
</dbReference>
<evidence type="ECO:0000256" key="2">
    <source>
        <dbReference type="ARBA" id="ARBA00022730"/>
    </source>
</evidence>
<keyword evidence="4 7" id="KW-0689">Ribosomal protein</keyword>
<evidence type="ECO:0000259" key="10">
    <source>
        <dbReference type="SMART" id="SM01390"/>
    </source>
</evidence>
<evidence type="ECO:0000313" key="11">
    <source>
        <dbReference type="EMBL" id="KKS92664.1"/>
    </source>
</evidence>
<dbReference type="GO" id="GO:0019843">
    <property type="term" value="F:rRNA binding"/>
    <property type="evidence" value="ECO:0007669"/>
    <property type="project" value="UniProtKB-UniRule"/>
</dbReference>
<dbReference type="Gene3D" id="1.10.1050.10">
    <property type="entry name" value="Ribosomal Protein S4 Delta 41, Chain A, domain 1"/>
    <property type="match status" value="1"/>
</dbReference>
<dbReference type="Gene3D" id="3.10.290.10">
    <property type="entry name" value="RNA-binding S4 domain"/>
    <property type="match status" value="1"/>
</dbReference>
<proteinExistence type="inferred from homology"/>
<evidence type="ECO:0000256" key="8">
    <source>
        <dbReference type="RuleBase" id="RU003699"/>
    </source>
</evidence>
<evidence type="ECO:0000313" key="12">
    <source>
        <dbReference type="Proteomes" id="UP000033980"/>
    </source>
</evidence>
<feature type="domain" description="Small ribosomal subunit protein uS4 N-terminal" evidence="10">
    <location>
        <begin position="3"/>
        <end position="100"/>
    </location>
</feature>
<keyword evidence="3 7" id="KW-0694">RNA-binding</keyword>
<organism evidence="11 12">
    <name type="scientific">Candidatus Collierbacteria bacterium GW2011_GWC2_43_12</name>
    <dbReference type="NCBI Taxonomy" id="1618390"/>
    <lineage>
        <taxon>Bacteria</taxon>
        <taxon>Candidatus Collieribacteriota</taxon>
    </lineage>
</organism>
<name>A0A0G1D4N2_9BACT</name>
<evidence type="ECO:0000256" key="4">
    <source>
        <dbReference type="ARBA" id="ARBA00022980"/>
    </source>
</evidence>
<feature type="domain" description="RNA-binding S4" evidence="9">
    <location>
        <begin position="101"/>
        <end position="170"/>
    </location>
</feature>
<dbReference type="SUPFAM" id="SSF55174">
    <property type="entry name" value="Alpha-L RNA-binding motif"/>
    <property type="match status" value="1"/>
</dbReference>
<dbReference type="PANTHER" id="PTHR11831">
    <property type="entry name" value="30S 40S RIBOSOMAL PROTEIN"/>
    <property type="match status" value="1"/>
</dbReference>
<keyword evidence="5 7" id="KW-0687">Ribonucleoprotein</keyword>
<dbReference type="AlphaFoldDB" id="A0A0G1D4N2"/>
<dbReference type="PATRIC" id="fig|1618390.3.peg.716"/>
<dbReference type="PANTHER" id="PTHR11831:SF4">
    <property type="entry name" value="SMALL RIBOSOMAL SUBUNIT PROTEIN US4M"/>
    <property type="match status" value="1"/>
</dbReference>
<dbReference type="InterPro" id="IPR022801">
    <property type="entry name" value="Ribosomal_uS4"/>
</dbReference>
<accession>A0A0G1D4N2</accession>
<dbReference type="PROSITE" id="PS50889">
    <property type="entry name" value="S4"/>
    <property type="match status" value="1"/>
</dbReference>
<dbReference type="CDD" id="cd00165">
    <property type="entry name" value="S4"/>
    <property type="match status" value="1"/>
</dbReference>
<dbReference type="GO" id="GO:0042274">
    <property type="term" value="P:ribosomal small subunit biogenesis"/>
    <property type="evidence" value="ECO:0007669"/>
    <property type="project" value="TreeGrafter"/>
</dbReference>